<evidence type="ECO:0000313" key="5">
    <source>
        <dbReference type="Proteomes" id="UP000464507"/>
    </source>
</evidence>
<keyword evidence="5" id="KW-1185">Reference proteome</keyword>
<evidence type="ECO:0000259" key="3">
    <source>
        <dbReference type="PROSITE" id="PS51186"/>
    </source>
</evidence>
<sequence length="154" mass="16991">MTLSIRAVSPADEADWCRLYAGYREFYREPADPAKVQAAWRMLFDPATRLEGLVAVHDGVVVGLANWREFPDQLSVSTGIFLDDLFVSPEARGQGAGEQLLEALAQVARDRGIAVVRWITAPDNATARRLYDRVAELAPWVTYDLVPRASSAAS</sequence>
<dbReference type="PANTHER" id="PTHR43877:SF2">
    <property type="entry name" value="AMINOALKYLPHOSPHONATE N-ACETYLTRANSFERASE-RELATED"/>
    <property type="match status" value="1"/>
</dbReference>
<evidence type="ECO:0000256" key="2">
    <source>
        <dbReference type="ARBA" id="ARBA00023315"/>
    </source>
</evidence>
<keyword evidence="2" id="KW-0012">Acyltransferase</keyword>
<dbReference type="AlphaFoldDB" id="A0A7L5AJF5"/>
<evidence type="ECO:0000256" key="1">
    <source>
        <dbReference type="ARBA" id="ARBA00022679"/>
    </source>
</evidence>
<dbReference type="InterPro" id="IPR016181">
    <property type="entry name" value="Acyl_CoA_acyltransferase"/>
</dbReference>
<dbReference type="Pfam" id="PF00583">
    <property type="entry name" value="Acetyltransf_1"/>
    <property type="match status" value="1"/>
</dbReference>
<proteinExistence type="predicted"/>
<feature type="domain" description="N-acetyltransferase" evidence="3">
    <location>
        <begin position="6"/>
        <end position="154"/>
    </location>
</feature>
<protein>
    <recommendedName>
        <fullName evidence="3">N-acetyltransferase domain-containing protein</fullName>
    </recommendedName>
</protein>
<organism evidence="4 5">
    <name type="scientific">Marisediminicola antarctica</name>
    <dbReference type="NCBI Taxonomy" id="674079"/>
    <lineage>
        <taxon>Bacteria</taxon>
        <taxon>Bacillati</taxon>
        <taxon>Actinomycetota</taxon>
        <taxon>Actinomycetes</taxon>
        <taxon>Micrococcales</taxon>
        <taxon>Microbacteriaceae</taxon>
        <taxon>Marisediminicola</taxon>
    </lineage>
</organism>
<dbReference type="KEGG" id="mant:BHD05_07580"/>
<dbReference type="RefSeq" id="WP_161885898.1">
    <property type="nucleotide sequence ID" value="NZ_CP017146.1"/>
</dbReference>
<dbReference type="OrthoDB" id="9805924at2"/>
<dbReference type="Gene3D" id="3.40.630.30">
    <property type="match status" value="1"/>
</dbReference>
<dbReference type="CDD" id="cd04301">
    <property type="entry name" value="NAT_SF"/>
    <property type="match status" value="1"/>
</dbReference>
<dbReference type="PANTHER" id="PTHR43877">
    <property type="entry name" value="AMINOALKYLPHOSPHONATE N-ACETYLTRANSFERASE-RELATED-RELATED"/>
    <property type="match status" value="1"/>
</dbReference>
<dbReference type="SUPFAM" id="SSF55729">
    <property type="entry name" value="Acyl-CoA N-acyltransferases (Nat)"/>
    <property type="match status" value="1"/>
</dbReference>
<dbReference type="InterPro" id="IPR000182">
    <property type="entry name" value="GNAT_dom"/>
</dbReference>
<evidence type="ECO:0000313" key="4">
    <source>
        <dbReference type="EMBL" id="QHO69524.1"/>
    </source>
</evidence>
<dbReference type="PROSITE" id="PS51186">
    <property type="entry name" value="GNAT"/>
    <property type="match status" value="1"/>
</dbReference>
<dbReference type="EMBL" id="CP017146">
    <property type="protein sequence ID" value="QHO69524.1"/>
    <property type="molecule type" value="Genomic_DNA"/>
</dbReference>
<keyword evidence="1" id="KW-0808">Transferase</keyword>
<dbReference type="Proteomes" id="UP000464507">
    <property type="component" value="Chromosome"/>
</dbReference>
<dbReference type="InterPro" id="IPR050832">
    <property type="entry name" value="Bact_Acetyltransf"/>
</dbReference>
<reference evidence="4 5" key="1">
    <citation type="submission" date="2016-09" db="EMBL/GenBank/DDBJ databases">
        <title>Complete genome sequence of microbes from the polar regions.</title>
        <authorList>
            <person name="Liao L."/>
            <person name="Chen B."/>
        </authorList>
    </citation>
    <scope>NUCLEOTIDE SEQUENCE [LARGE SCALE GENOMIC DNA]</scope>
    <source>
        <strain evidence="4 5">ZS314</strain>
    </source>
</reference>
<gene>
    <name evidence="4" type="ORF">BHD05_07580</name>
</gene>
<dbReference type="GO" id="GO:0016747">
    <property type="term" value="F:acyltransferase activity, transferring groups other than amino-acyl groups"/>
    <property type="evidence" value="ECO:0007669"/>
    <property type="project" value="InterPro"/>
</dbReference>
<name>A0A7L5AJF5_9MICO</name>
<accession>A0A7L5AJF5</accession>